<organism evidence="1 2">
    <name type="scientific">Eumeta variegata</name>
    <name type="common">Bagworm moth</name>
    <name type="synonym">Eumeta japonica</name>
    <dbReference type="NCBI Taxonomy" id="151549"/>
    <lineage>
        <taxon>Eukaryota</taxon>
        <taxon>Metazoa</taxon>
        <taxon>Ecdysozoa</taxon>
        <taxon>Arthropoda</taxon>
        <taxon>Hexapoda</taxon>
        <taxon>Insecta</taxon>
        <taxon>Pterygota</taxon>
        <taxon>Neoptera</taxon>
        <taxon>Endopterygota</taxon>
        <taxon>Lepidoptera</taxon>
        <taxon>Glossata</taxon>
        <taxon>Ditrysia</taxon>
        <taxon>Tineoidea</taxon>
        <taxon>Psychidae</taxon>
        <taxon>Oiketicinae</taxon>
        <taxon>Eumeta</taxon>
    </lineage>
</organism>
<dbReference type="AlphaFoldDB" id="A0A4C1ZAY1"/>
<reference evidence="1 2" key="1">
    <citation type="journal article" date="2019" name="Commun. Biol.">
        <title>The bagworm genome reveals a unique fibroin gene that provides high tensile strength.</title>
        <authorList>
            <person name="Kono N."/>
            <person name="Nakamura H."/>
            <person name="Ohtoshi R."/>
            <person name="Tomita M."/>
            <person name="Numata K."/>
            <person name="Arakawa K."/>
        </authorList>
    </citation>
    <scope>NUCLEOTIDE SEQUENCE [LARGE SCALE GENOMIC DNA]</scope>
</reference>
<gene>
    <name evidence="1" type="ORF">EVAR_62251_1</name>
</gene>
<protein>
    <submittedName>
        <fullName evidence="1">Uncharacterized protein</fullName>
    </submittedName>
</protein>
<proteinExistence type="predicted"/>
<evidence type="ECO:0000313" key="2">
    <source>
        <dbReference type="Proteomes" id="UP000299102"/>
    </source>
</evidence>
<dbReference type="EMBL" id="BGZK01001771">
    <property type="protein sequence ID" value="GBP85951.1"/>
    <property type="molecule type" value="Genomic_DNA"/>
</dbReference>
<keyword evidence="2" id="KW-1185">Reference proteome</keyword>
<comment type="caution">
    <text evidence="1">The sequence shown here is derived from an EMBL/GenBank/DDBJ whole genome shotgun (WGS) entry which is preliminary data.</text>
</comment>
<sequence>MCPNCFDATDVDPLATNMFLSLATTLAPMNEIFNRRSLTRLISHVTPTAPCSAGVDIPLAQKLFKSCTATRAALSEFHRRGGGCAQPGSKPAPSGVEAAFLITELTSLLLFVCYHLCKKLHPIFFTRSHPLLSAITAGRRSDVTTAFAGQSVGYGTV</sequence>
<name>A0A4C1ZAY1_EUMVA</name>
<evidence type="ECO:0000313" key="1">
    <source>
        <dbReference type="EMBL" id="GBP85951.1"/>
    </source>
</evidence>
<dbReference type="Proteomes" id="UP000299102">
    <property type="component" value="Unassembled WGS sequence"/>
</dbReference>
<accession>A0A4C1ZAY1</accession>